<dbReference type="Proteomes" id="UP000266723">
    <property type="component" value="Unassembled WGS sequence"/>
</dbReference>
<feature type="compositionally biased region" description="Basic and acidic residues" evidence="1">
    <location>
        <begin position="60"/>
        <end position="73"/>
    </location>
</feature>
<evidence type="ECO:0000313" key="3">
    <source>
        <dbReference type="Proteomes" id="UP000266723"/>
    </source>
</evidence>
<gene>
    <name evidence="2" type="ORF">DY000_02018639</name>
</gene>
<proteinExistence type="predicted"/>
<dbReference type="EMBL" id="QGKV02000759">
    <property type="protein sequence ID" value="KAF3563463.1"/>
    <property type="molecule type" value="Genomic_DNA"/>
</dbReference>
<protein>
    <submittedName>
        <fullName evidence="2">Uncharacterized protein</fullName>
    </submittedName>
</protein>
<comment type="caution">
    <text evidence="2">The sequence shown here is derived from an EMBL/GenBank/DDBJ whole genome shotgun (WGS) entry which is preliminary data.</text>
</comment>
<name>A0ABQ7CWI1_BRACR</name>
<accession>A0ABQ7CWI1</accession>
<reference evidence="2 3" key="1">
    <citation type="journal article" date="2020" name="BMC Genomics">
        <title>Intraspecific diversification of the crop wild relative Brassica cretica Lam. using demographic model selection.</title>
        <authorList>
            <person name="Kioukis A."/>
            <person name="Michalopoulou V.A."/>
            <person name="Briers L."/>
            <person name="Pirintsos S."/>
            <person name="Studholme D.J."/>
            <person name="Pavlidis P."/>
            <person name="Sarris P.F."/>
        </authorList>
    </citation>
    <scope>NUCLEOTIDE SEQUENCE [LARGE SCALE GENOMIC DNA]</scope>
    <source>
        <strain evidence="3">cv. PFS-1207/04</strain>
    </source>
</reference>
<organism evidence="2 3">
    <name type="scientific">Brassica cretica</name>
    <name type="common">Mustard</name>
    <dbReference type="NCBI Taxonomy" id="69181"/>
    <lineage>
        <taxon>Eukaryota</taxon>
        <taxon>Viridiplantae</taxon>
        <taxon>Streptophyta</taxon>
        <taxon>Embryophyta</taxon>
        <taxon>Tracheophyta</taxon>
        <taxon>Spermatophyta</taxon>
        <taxon>Magnoliopsida</taxon>
        <taxon>eudicotyledons</taxon>
        <taxon>Gunneridae</taxon>
        <taxon>Pentapetalae</taxon>
        <taxon>rosids</taxon>
        <taxon>malvids</taxon>
        <taxon>Brassicales</taxon>
        <taxon>Brassicaceae</taxon>
        <taxon>Brassiceae</taxon>
        <taxon>Brassica</taxon>
    </lineage>
</organism>
<keyword evidence="3" id="KW-1185">Reference proteome</keyword>
<evidence type="ECO:0000256" key="1">
    <source>
        <dbReference type="SAM" id="MobiDB-lite"/>
    </source>
</evidence>
<feature type="region of interest" description="Disordered" evidence="1">
    <location>
        <begin position="1"/>
        <end position="21"/>
    </location>
</feature>
<sequence>MGEPSTPRPMNSVAAGEGKTLGFSGCSIMRTTQDEIIKRSGLDALIKALKEYSDSSTGQEEPHMGQEEPHMGQEDPQTTD</sequence>
<feature type="region of interest" description="Disordered" evidence="1">
    <location>
        <begin position="52"/>
        <end position="80"/>
    </location>
</feature>
<evidence type="ECO:0000313" key="2">
    <source>
        <dbReference type="EMBL" id="KAF3563463.1"/>
    </source>
</evidence>